<comment type="function">
    <text evidence="1">General regulator of phagocytosis. Required to uptake Gram negative bacterium by macrophages.</text>
</comment>
<evidence type="ECO:0000256" key="3">
    <source>
        <dbReference type="ARBA" id="ARBA00004173"/>
    </source>
</evidence>
<keyword evidence="6 11" id="KW-1133">Transmembrane helix</keyword>
<feature type="region of interest" description="Disordered" evidence="10">
    <location>
        <begin position="196"/>
        <end position="217"/>
    </location>
</feature>
<dbReference type="OrthoDB" id="5960253at2759"/>
<evidence type="ECO:0000313" key="13">
    <source>
        <dbReference type="Proteomes" id="UP000887013"/>
    </source>
</evidence>
<comment type="subcellular location">
    <subcellularLocation>
        <location evidence="4">Golgi apparatus</location>
    </subcellularLocation>
    <subcellularLocation>
        <location evidence="2">Membrane</location>
        <topology evidence="2">Single-pass membrane protein</topology>
    </subcellularLocation>
    <subcellularLocation>
        <location evidence="3">Mitochondrion</location>
    </subcellularLocation>
</comment>
<evidence type="ECO:0000256" key="10">
    <source>
        <dbReference type="SAM" id="MobiDB-lite"/>
    </source>
</evidence>
<dbReference type="GO" id="GO:0005739">
    <property type="term" value="C:mitochondrion"/>
    <property type="evidence" value="ECO:0007669"/>
    <property type="project" value="UniProtKB-SubCell"/>
</dbReference>
<evidence type="ECO:0000313" key="12">
    <source>
        <dbReference type="EMBL" id="GFT87946.1"/>
    </source>
</evidence>
<evidence type="ECO:0000256" key="8">
    <source>
        <dbReference type="ARBA" id="ARBA00023128"/>
    </source>
</evidence>
<dbReference type="PANTHER" id="PTHR21425">
    <property type="entry name" value="NICE-3"/>
    <property type="match status" value="1"/>
</dbReference>
<dbReference type="GO" id="GO:0005794">
    <property type="term" value="C:Golgi apparatus"/>
    <property type="evidence" value="ECO:0007669"/>
    <property type="project" value="UniProtKB-SubCell"/>
</dbReference>
<dbReference type="Pfam" id="PF07406">
    <property type="entry name" value="NICE-3"/>
    <property type="match status" value="1"/>
</dbReference>
<proteinExistence type="predicted"/>
<protein>
    <submittedName>
        <fullName evidence="12">Protein C1orf43 homolog</fullName>
    </submittedName>
</protein>
<keyword evidence="7" id="KW-0333">Golgi apparatus</keyword>
<evidence type="ECO:0000256" key="4">
    <source>
        <dbReference type="ARBA" id="ARBA00004555"/>
    </source>
</evidence>
<organism evidence="12 13">
    <name type="scientific">Nephila pilipes</name>
    <name type="common">Giant wood spider</name>
    <name type="synonym">Nephila maculata</name>
    <dbReference type="NCBI Taxonomy" id="299642"/>
    <lineage>
        <taxon>Eukaryota</taxon>
        <taxon>Metazoa</taxon>
        <taxon>Ecdysozoa</taxon>
        <taxon>Arthropoda</taxon>
        <taxon>Chelicerata</taxon>
        <taxon>Arachnida</taxon>
        <taxon>Araneae</taxon>
        <taxon>Araneomorphae</taxon>
        <taxon>Entelegynae</taxon>
        <taxon>Araneoidea</taxon>
        <taxon>Nephilidae</taxon>
        <taxon>Nephila</taxon>
    </lineage>
</organism>
<dbReference type="Proteomes" id="UP000887013">
    <property type="component" value="Unassembled WGS sequence"/>
</dbReference>
<dbReference type="AlphaFoldDB" id="A0A8X6PVF7"/>
<keyword evidence="5 11" id="KW-0812">Transmembrane</keyword>
<gene>
    <name evidence="12" type="ORF">NPIL_130531</name>
</gene>
<keyword evidence="9 11" id="KW-0472">Membrane</keyword>
<evidence type="ECO:0000256" key="11">
    <source>
        <dbReference type="SAM" id="Phobius"/>
    </source>
</evidence>
<sequence length="242" mass="27342">MADPLSGIAIIICIAFGVLTFVLLFIFANRQIKRFSLKSKSGPHIPVAQDAPKCVQNEINRRLDVIRAIAYQPTLLKKSDEIYFSEEANNIHKPCHLYRMKALDSISRLDAAILAVDPTRIRPFNQDYRVYLVRLYQCGLLGQIEISTIHRYADLYELARHEPGEFAEEHFLQFIDLMVQIQLNISSKACNRQPTISKNASSSAHSSDSTRHFTNGKVPAVPSCLQVETSIEDTKSTYETSV</sequence>
<dbReference type="GO" id="GO:0016020">
    <property type="term" value="C:membrane"/>
    <property type="evidence" value="ECO:0007669"/>
    <property type="project" value="UniProtKB-SubCell"/>
</dbReference>
<dbReference type="PANTHER" id="PTHR21425:SF2">
    <property type="entry name" value="PROTEIN C1ORF43"/>
    <property type="match status" value="1"/>
</dbReference>
<keyword evidence="13" id="KW-1185">Reference proteome</keyword>
<evidence type="ECO:0000256" key="5">
    <source>
        <dbReference type="ARBA" id="ARBA00022692"/>
    </source>
</evidence>
<evidence type="ECO:0000256" key="6">
    <source>
        <dbReference type="ARBA" id="ARBA00022989"/>
    </source>
</evidence>
<comment type="caution">
    <text evidence="12">The sequence shown here is derived from an EMBL/GenBank/DDBJ whole genome shotgun (WGS) entry which is preliminary data.</text>
</comment>
<keyword evidence="8" id="KW-0496">Mitochondrion</keyword>
<evidence type="ECO:0000256" key="9">
    <source>
        <dbReference type="ARBA" id="ARBA00023136"/>
    </source>
</evidence>
<name>A0A8X6PVF7_NEPPI</name>
<dbReference type="EMBL" id="BMAW01120164">
    <property type="protein sequence ID" value="GFT87946.1"/>
    <property type="molecule type" value="Genomic_DNA"/>
</dbReference>
<feature type="transmembrane region" description="Helical" evidence="11">
    <location>
        <begin position="6"/>
        <end position="28"/>
    </location>
</feature>
<evidence type="ECO:0000256" key="2">
    <source>
        <dbReference type="ARBA" id="ARBA00004167"/>
    </source>
</evidence>
<evidence type="ECO:0000256" key="1">
    <source>
        <dbReference type="ARBA" id="ARBA00002620"/>
    </source>
</evidence>
<accession>A0A8X6PVF7</accession>
<reference evidence="12" key="1">
    <citation type="submission" date="2020-08" db="EMBL/GenBank/DDBJ databases">
        <title>Multicomponent nature underlies the extraordinary mechanical properties of spider dragline silk.</title>
        <authorList>
            <person name="Kono N."/>
            <person name="Nakamura H."/>
            <person name="Mori M."/>
            <person name="Yoshida Y."/>
            <person name="Ohtoshi R."/>
            <person name="Malay A.D."/>
            <person name="Moran D.A.P."/>
            <person name="Tomita M."/>
            <person name="Numata K."/>
            <person name="Arakawa K."/>
        </authorList>
    </citation>
    <scope>NUCLEOTIDE SEQUENCE</scope>
</reference>
<dbReference type="InterPro" id="IPR010876">
    <property type="entry name" value="C1orf43"/>
</dbReference>
<feature type="compositionally biased region" description="Low complexity" evidence="10">
    <location>
        <begin position="197"/>
        <end position="207"/>
    </location>
</feature>
<evidence type="ECO:0000256" key="7">
    <source>
        <dbReference type="ARBA" id="ARBA00023034"/>
    </source>
</evidence>